<dbReference type="AlphaFoldDB" id="A0A9Q0ASL7"/>
<feature type="coiled-coil region" evidence="1">
    <location>
        <begin position="219"/>
        <end position="295"/>
    </location>
</feature>
<keyword evidence="3" id="KW-1185">Reference proteome</keyword>
<gene>
    <name evidence="2" type="ORF">JX265_004897</name>
</gene>
<name>A0A9Q0ASL7_9PEZI</name>
<evidence type="ECO:0000313" key="3">
    <source>
        <dbReference type="Proteomes" id="UP000829685"/>
    </source>
</evidence>
<dbReference type="EMBL" id="JAFIMR010000009">
    <property type="protein sequence ID" value="KAI1874689.1"/>
    <property type="molecule type" value="Genomic_DNA"/>
</dbReference>
<accession>A0A9Q0ASL7</accession>
<evidence type="ECO:0000313" key="2">
    <source>
        <dbReference type="EMBL" id="KAI1874689.1"/>
    </source>
</evidence>
<evidence type="ECO:0000256" key="1">
    <source>
        <dbReference type="SAM" id="Coils"/>
    </source>
</evidence>
<dbReference type="Proteomes" id="UP000829685">
    <property type="component" value="Unassembled WGS sequence"/>
</dbReference>
<dbReference type="Gene3D" id="1.20.5.340">
    <property type="match status" value="1"/>
</dbReference>
<protein>
    <submittedName>
        <fullName evidence="2">Uncharacterized protein</fullName>
    </submittedName>
</protein>
<comment type="caution">
    <text evidence="2">The sequence shown here is derived from an EMBL/GenBank/DDBJ whole genome shotgun (WGS) entry which is preliminary data.</text>
</comment>
<keyword evidence="1" id="KW-0175">Coiled coil</keyword>
<proteinExistence type="predicted"/>
<dbReference type="SUPFAM" id="SSF90257">
    <property type="entry name" value="Myosin rod fragments"/>
    <property type="match status" value="1"/>
</dbReference>
<sequence length="314" mass="35992">MASQDQFRSLKTSGDVGLCAQVCSTIKQRCPGVATSLDQLFNEELYAAMKSLYEKRQSPWISAAYLDWLVATGVWKGKFVDKDVPWDTPAPSMRAAPGSQEFFNYWLERNIQANYDPTGTENSRTKHEDHILVVTRMRNPHLPFMSKLGVGETESEVERIQVDALLDTASLQPNDLRFGRRGIYRTGADEASEACALLDAAYQSRYSYITAYDATKAEIRDVKNENYRLDSQNERLRERNASLTGALEECDQQYCLMEEQRKEASECIEDLKMSLEEHKRREAALREVYKRLVQRCRDQMGSEAQCILDQMYEG</sequence>
<organism evidence="2 3">
    <name type="scientific">Neoarthrinium moseri</name>
    <dbReference type="NCBI Taxonomy" id="1658444"/>
    <lineage>
        <taxon>Eukaryota</taxon>
        <taxon>Fungi</taxon>
        <taxon>Dikarya</taxon>
        <taxon>Ascomycota</taxon>
        <taxon>Pezizomycotina</taxon>
        <taxon>Sordariomycetes</taxon>
        <taxon>Xylariomycetidae</taxon>
        <taxon>Amphisphaeriales</taxon>
        <taxon>Apiosporaceae</taxon>
        <taxon>Neoarthrinium</taxon>
    </lineage>
</organism>
<reference evidence="2" key="1">
    <citation type="submission" date="2021-03" db="EMBL/GenBank/DDBJ databases">
        <title>Revisited historic fungal species revealed as producer of novel bioactive compounds through whole genome sequencing and comparative genomics.</title>
        <authorList>
            <person name="Vignolle G.A."/>
            <person name="Hochenegger N."/>
            <person name="Mach R.L."/>
            <person name="Mach-Aigner A.R."/>
            <person name="Javad Rahimi M."/>
            <person name="Salim K.A."/>
            <person name="Chan C.M."/>
            <person name="Lim L.B.L."/>
            <person name="Cai F."/>
            <person name="Druzhinina I.S."/>
            <person name="U'Ren J.M."/>
            <person name="Derntl C."/>
        </authorList>
    </citation>
    <scope>NUCLEOTIDE SEQUENCE</scope>
    <source>
        <strain evidence="2">TUCIM 5799</strain>
    </source>
</reference>